<evidence type="ECO:0000313" key="2">
    <source>
        <dbReference type="Proteomes" id="UP000009168"/>
    </source>
</evidence>
<dbReference type="AlphaFoldDB" id="W7XDS6"/>
<organism evidence="1 2">
    <name type="scientific">Tetrahymena thermophila (strain SB210)</name>
    <dbReference type="NCBI Taxonomy" id="312017"/>
    <lineage>
        <taxon>Eukaryota</taxon>
        <taxon>Sar</taxon>
        <taxon>Alveolata</taxon>
        <taxon>Ciliophora</taxon>
        <taxon>Intramacronucleata</taxon>
        <taxon>Oligohymenophorea</taxon>
        <taxon>Hymenostomatida</taxon>
        <taxon>Tetrahymenina</taxon>
        <taxon>Tetrahymenidae</taxon>
        <taxon>Tetrahymena</taxon>
    </lineage>
</organism>
<dbReference type="OrthoDB" id="120976at2759"/>
<reference evidence="2" key="1">
    <citation type="journal article" date="2006" name="PLoS Biol.">
        <title>Macronuclear genome sequence of the ciliate Tetrahymena thermophila, a model eukaryote.</title>
        <authorList>
            <person name="Eisen J.A."/>
            <person name="Coyne R.S."/>
            <person name="Wu M."/>
            <person name="Wu D."/>
            <person name="Thiagarajan M."/>
            <person name="Wortman J.R."/>
            <person name="Badger J.H."/>
            <person name="Ren Q."/>
            <person name="Amedeo P."/>
            <person name="Jones K.M."/>
            <person name="Tallon L.J."/>
            <person name="Delcher A.L."/>
            <person name="Salzberg S.L."/>
            <person name="Silva J.C."/>
            <person name="Haas B.J."/>
            <person name="Majoros W.H."/>
            <person name="Farzad M."/>
            <person name="Carlton J.M."/>
            <person name="Smith R.K. Jr."/>
            <person name="Garg J."/>
            <person name="Pearlman R.E."/>
            <person name="Karrer K.M."/>
            <person name="Sun L."/>
            <person name="Manning G."/>
            <person name="Elde N.C."/>
            <person name="Turkewitz A.P."/>
            <person name="Asai D.J."/>
            <person name="Wilkes D.E."/>
            <person name="Wang Y."/>
            <person name="Cai H."/>
            <person name="Collins K."/>
            <person name="Stewart B.A."/>
            <person name="Lee S.R."/>
            <person name="Wilamowska K."/>
            <person name="Weinberg Z."/>
            <person name="Ruzzo W.L."/>
            <person name="Wloga D."/>
            <person name="Gaertig J."/>
            <person name="Frankel J."/>
            <person name="Tsao C.-C."/>
            <person name="Gorovsky M.A."/>
            <person name="Keeling P.J."/>
            <person name="Waller R.F."/>
            <person name="Patron N.J."/>
            <person name="Cherry J.M."/>
            <person name="Stover N.A."/>
            <person name="Krieger C.J."/>
            <person name="del Toro C."/>
            <person name="Ryder H.F."/>
            <person name="Williamson S.C."/>
            <person name="Barbeau R.A."/>
            <person name="Hamilton E.P."/>
            <person name="Orias E."/>
        </authorList>
    </citation>
    <scope>NUCLEOTIDE SEQUENCE [LARGE SCALE GENOMIC DNA]</scope>
    <source>
        <strain evidence="2">SB210</strain>
    </source>
</reference>
<dbReference type="GeneID" id="24439657"/>
<dbReference type="KEGG" id="tet:TTHERM_000576959"/>
<dbReference type="Gene3D" id="3.80.10.10">
    <property type="entry name" value="Ribonuclease Inhibitor"/>
    <property type="match status" value="1"/>
</dbReference>
<dbReference type="InterPro" id="IPR032675">
    <property type="entry name" value="LRR_dom_sf"/>
</dbReference>
<proteinExistence type="predicted"/>
<keyword evidence="2" id="KW-1185">Reference proteome</keyword>
<protein>
    <recommendedName>
        <fullName evidence="3">Kinase domain protein</fullName>
    </recommendedName>
</protein>
<dbReference type="InParanoid" id="W7XDS6"/>
<gene>
    <name evidence="1" type="ORF">TTHERM_000576959</name>
</gene>
<dbReference type="Proteomes" id="UP000009168">
    <property type="component" value="Unassembled WGS sequence"/>
</dbReference>
<name>W7XDS6_TETTS</name>
<evidence type="ECO:0008006" key="3">
    <source>
        <dbReference type="Google" id="ProtNLM"/>
    </source>
</evidence>
<evidence type="ECO:0000313" key="1">
    <source>
        <dbReference type="EMBL" id="EWS75737.1"/>
    </source>
</evidence>
<sequence>MYNNFLKIYELDILIYWSKQNNNKKWAISQQKQQKQQKNNQTPKIEFKINKLMIQRIKNMTMKKCCKTMFPTIKFQNQEQNISKFVQFLLSNRKVCCTIYYKLIDKQFSQMMRDFSGCKYIIRLEINLCYSKLGEKALKELWKQVGKIQNLQYLVLDLTKNRIDNKDAQYLINSVIQLKKIKHLSLNLNENYLTNDGLNSLLQLYESYQYINCIQLFLEYIIQILFLVFNFSQLSYNLVTWEGILDFCKEISKFNKLYQFSLSVKYFIDQKQNNPTRIIQRCMRESKRLIKIQLFYQ</sequence>
<accession>W7XDS6</accession>
<dbReference type="EMBL" id="GG662798">
    <property type="protein sequence ID" value="EWS75737.1"/>
    <property type="molecule type" value="Genomic_DNA"/>
</dbReference>
<dbReference type="RefSeq" id="XP_012651659.1">
    <property type="nucleotide sequence ID" value="XM_012796205.1"/>
</dbReference>
<dbReference type="SUPFAM" id="SSF52047">
    <property type="entry name" value="RNI-like"/>
    <property type="match status" value="1"/>
</dbReference>